<feature type="binding site" evidence="4">
    <location>
        <position position="284"/>
    </location>
    <ligand>
        <name>S-adenosyl-L-methionine</name>
        <dbReference type="ChEBI" id="CHEBI:59789"/>
    </ligand>
</feature>
<dbReference type="PROSITE" id="PS51687">
    <property type="entry name" value="SAM_MT_RNA_M5U"/>
    <property type="match status" value="1"/>
</dbReference>
<feature type="active site" evidence="5">
    <location>
        <position position="379"/>
    </location>
</feature>
<feature type="binding site" evidence="4">
    <location>
        <position position="352"/>
    </location>
    <ligand>
        <name>S-adenosyl-L-methionine</name>
        <dbReference type="ChEBI" id="CHEBI:59789"/>
    </ligand>
</feature>
<dbReference type="Pfam" id="PF05958">
    <property type="entry name" value="tRNA_U5-meth_tr"/>
    <property type="match status" value="1"/>
</dbReference>
<accession>F4RAB1</accession>
<organism evidence="7">
    <name type="scientific">Melampsora larici-populina (strain 98AG31 / pathotype 3-4-7)</name>
    <name type="common">Poplar leaf rust fungus</name>
    <dbReference type="NCBI Taxonomy" id="747676"/>
    <lineage>
        <taxon>Eukaryota</taxon>
        <taxon>Fungi</taxon>
        <taxon>Dikarya</taxon>
        <taxon>Basidiomycota</taxon>
        <taxon>Pucciniomycotina</taxon>
        <taxon>Pucciniomycetes</taxon>
        <taxon>Pucciniales</taxon>
        <taxon>Melampsoraceae</taxon>
        <taxon>Melampsora</taxon>
    </lineage>
</organism>
<dbReference type="GO" id="GO:0000014">
    <property type="term" value="F:single-stranded DNA endodeoxyribonuclease activity"/>
    <property type="evidence" value="ECO:0007669"/>
    <property type="project" value="EnsemblFungi"/>
</dbReference>
<dbReference type="PANTHER" id="PTHR11061:SF30">
    <property type="entry name" value="TRNA (URACIL(54)-C(5))-METHYLTRANSFERASE"/>
    <property type="match status" value="1"/>
</dbReference>
<dbReference type="EMBL" id="GL883094">
    <property type="protein sequence ID" value="EGG10447.1"/>
    <property type="molecule type" value="Genomic_DNA"/>
</dbReference>
<reference evidence="7" key="1">
    <citation type="journal article" date="2011" name="Proc. Natl. Acad. Sci. U.S.A.">
        <title>Obligate biotrophy features unraveled by the genomic analysis of rust fungi.</title>
        <authorList>
            <person name="Duplessis S."/>
            <person name="Cuomo C.A."/>
            <person name="Lin Y.-C."/>
            <person name="Aerts A."/>
            <person name="Tisserant E."/>
            <person name="Veneault-Fourrey C."/>
            <person name="Joly D.L."/>
            <person name="Hacquard S."/>
            <person name="Amselem J."/>
            <person name="Cantarel B.L."/>
            <person name="Chiu R."/>
            <person name="Coutinho P.M."/>
            <person name="Feau N."/>
            <person name="Field M."/>
            <person name="Frey P."/>
            <person name="Gelhaye E."/>
            <person name="Goldberg J."/>
            <person name="Grabherr M.G."/>
            <person name="Kodira C.D."/>
            <person name="Kohler A."/>
            <person name="Kuees U."/>
            <person name="Lindquist E.A."/>
            <person name="Lucas S.M."/>
            <person name="Mago R."/>
            <person name="Mauceli E."/>
            <person name="Morin E."/>
            <person name="Murat C."/>
            <person name="Pangilinan J.L."/>
            <person name="Park R."/>
            <person name="Pearson M."/>
            <person name="Quesneville H."/>
            <person name="Rouhier N."/>
            <person name="Sakthikumar S."/>
            <person name="Salamov A.A."/>
            <person name="Schmutz J."/>
            <person name="Selles B."/>
            <person name="Shapiro H."/>
            <person name="Tanguay P."/>
            <person name="Tuskan G.A."/>
            <person name="Henrissat B."/>
            <person name="Van de Peer Y."/>
            <person name="Rouze P."/>
            <person name="Ellis J.G."/>
            <person name="Dodds P.N."/>
            <person name="Schein J.E."/>
            <person name="Zhong S."/>
            <person name="Hamelin R.C."/>
            <person name="Grigoriev I.V."/>
            <person name="Szabo L.J."/>
            <person name="Martin F."/>
        </authorList>
    </citation>
    <scope>NUCLEOTIDE SEQUENCE [LARGE SCALE GENOMIC DNA]</scope>
    <source>
        <strain evidence="7">98AG31 / pathotype 3-4-7</strain>
    </source>
</reference>
<dbReference type="Gene3D" id="3.40.50.150">
    <property type="entry name" value="Vaccinia Virus protein VP39"/>
    <property type="match status" value="2"/>
</dbReference>
<gene>
    <name evidence="6" type="ORF">MELLADRAFT_33671</name>
</gene>
<feature type="non-terminal residue" evidence="6">
    <location>
        <position position="1"/>
    </location>
</feature>
<protein>
    <recommendedName>
        <fullName evidence="8">TRAM domain-containing protein</fullName>
    </recommendedName>
</protein>
<dbReference type="GO" id="GO:0006400">
    <property type="term" value="P:tRNA modification"/>
    <property type="evidence" value="ECO:0007669"/>
    <property type="project" value="EnsemblFungi"/>
</dbReference>
<comment type="similarity">
    <text evidence="4">Belongs to the class I-like SAM-binding methyltransferase superfamily. RNA M5U methyltransferase family.</text>
</comment>
<dbReference type="eggNOG" id="KOG2187">
    <property type="taxonomic scope" value="Eukaryota"/>
</dbReference>
<dbReference type="GO" id="GO:0051908">
    <property type="term" value="F:double-stranded DNA 5'-3' DNA exonuclease activity"/>
    <property type="evidence" value="ECO:0007669"/>
    <property type="project" value="EnsemblFungi"/>
</dbReference>
<evidence type="ECO:0000256" key="3">
    <source>
        <dbReference type="ARBA" id="ARBA00022691"/>
    </source>
</evidence>
<keyword evidence="7" id="KW-1185">Reference proteome</keyword>
<dbReference type="SUPFAM" id="SSF53335">
    <property type="entry name" value="S-adenosyl-L-methionine-dependent methyltransferases"/>
    <property type="match status" value="1"/>
</dbReference>
<keyword evidence="2 4" id="KW-0808">Transferase</keyword>
<dbReference type="STRING" id="747676.F4RAB1"/>
<dbReference type="OrthoDB" id="10250660at2759"/>
<dbReference type="Gene3D" id="2.40.50.140">
    <property type="entry name" value="Nucleic acid-binding proteins"/>
    <property type="match status" value="1"/>
</dbReference>
<dbReference type="InterPro" id="IPR029063">
    <property type="entry name" value="SAM-dependent_MTases_sf"/>
</dbReference>
<dbReference type="HOGENOM" id="CLU_014689_3_2_1"/>
<dbReference type="PROSITE" id="PS01230">
    <property type="entry name" value="TRMA_1"/>
    <property type="match status" value="1"/>
</dbReference>
<evidence type="ECO:0008006" key="8">
    <source>
        <dbReference type="Google" id="ProtNLM"/>
    </source>
</evidence>
<keyword evidence="1 4" id="KW-0489">Methyltransferase</keyword>
<feature type="binding site" evidence="4">
    <location>
        <position position="305"/>
    </location>
    <ligand>
        <name>S-adenosyl-L-methionine</name>
        <dbReference type="ChEBI" id="CHEBI:59789"/>
    </ligand>
</feature>
<dbReference type="InParanoid" id="F4RAB1"/>
<dbReference type="GeneID" id="18927314"/>
<dbReference type="Proteomes" id="UP000001072">
    <property type="component" value="Unassembled WGS sequence"/>
</dbReference>
<name>F4RAB1_MELLP</name>
<dbReference type="RefSeq" id="XP_007405917.1">
    <property type="nucleotide sequence ID" value="XM_007405855.1"/>
</dbReference>
<proteinExistence type="inferred from homology"/>
<evidence type="ECO:0000256" key="5">
    <source>
        <dbReference type="PROSITE-ProRule" id="PRU10015"/>
    </source>
</evidence>
<dbReference type="AlphaFoldDB" id="F4RAB1"/>
<dbReference type="InterPro" id="IPR030390">
    <property type="entry name" value="MeTrfase_TrmA_AS"/>
</dbReference>
<evidence type="ECO:0000313" key="7">
    <source>
        <dbReference type="Proteomes" id="UP000001072"/>
    </source>
</evidence>
<dbReference type="InterPro" id="IPR025795">
    <property type="entry name" value="tRNA_(uracil-5-)_MeTrfase"/>
</dbReference>
<dbReference type="KEGG" id="mlr:MELLADRAFT_33671"/>
<dbReference type="GO" id="GO:0030697">
    <property type="term" value="F:tRNA (uracil(54)-C5)-methyltransferase activity, S-adenosyl methionine-dependent"/>
    <property type="evidence" value="ECO:0007669"/>
    <property type="project" value="EnsemblFungi"/>
</dbReference>
<dbReference type="GO" id="GO:0032259">
    <property type="term" value="P:methylation"/>
    <property type="evidence" value="ECO:0007669"/>
    <property type="project" value="UniProtKB-KW"/>
</dbReference>
<dbReference type="InterPro" id="IPR010280">
    <property type="entry name" value="U5_MeTrfase_fam"/>
</dbReference>
<dbReference type="CDD" id="cd02440">
    <property type="entry name" value="AdoMet_MTases"/>
    <property type="match status" value="1"/>
</dbReference>
<dbReference type="FunCoup" id="F4RAB1">
    <property type="interactions" value="97"/>
</dbReference>
<keyword evidence="3 4" id="KW-0949">S-adenosyl-L-methionine</keyword>
<dbReference type="PANTHER" id="PTHR11061">
    <property type="entry name" value="RNA M5U METHYLTRANSFERASE"/>
    <property type="match status" value="1"/>
</dbReference>
<dbReference type="VEuPathDB" id="FungiDB:MELLADRAFT_33671"/>
<evidence type="ECO:0000256" key="2">
    <source>
        <dbReference type="ARBA" id="ARBA00022679"/>
    </source>
</evidence>
<dbReference type="FunFam" id="2.40.50.140:FF:000201">
    <property type="entry name" value="TRM2p tRNA methyltransferase"/>
    <property type="match status" value="1"/>
</dbReference>
<feature type="binding site" evidence="4">
    <location>
        <position position="241"/>
    </location>
    <ligand>
        <name>S-adenosyl-L-methionine</name>
        <dbReference type="ChEBI" id="CHEBI:59789"/>
    </ligand>
</feature>
<evidence type="ECO:0000256" key="1">
    <source>
        <dbReference type="ARBA" id="ARBA00022603"/>
    </source>
</evidence>
<dbReference type="InterPro" id="IPR012340">
    <property type="entry name" value="NA-bd_OB-fold"/>
</dbReference>
<dbReference type="PROSITE" id="PS51622">
    <property type="entry name" value="SAM_MT_RNA_M5U_2"/>
    <property type="match status" value="1"/>
</dbReference>
<sequence>GDGLSISPNQNWILVIPFTVPNDLVKIKVYRHDTLHSFADLISIIEFGTWRDNSLIKCQYFGKCSGCQYQMISYEKQLELKQIVVEKAFKHFSGLDPSLLPKIEPTLPSPLQYAYRTKLTPHFELPRNIKAPQRNGIGIGNGNGKNELRIGFAEKGRKRVLDIEDCMIATSVINEKLTQERNRVRSTIHTFKRGATLLLRDSLELATTEPDRHICVTNHKEIVREKVLSVHFEQNAGSFFQNNSSILNPFLSYIKSLLDDHKPSRKKEEGQEGEGEERYLVDAYCGSGLFSIGLADQFTKSMGIEVSSESIYWAKHNAKLNKIENVEFMVGKAEAIFADLNFPAQMTTVIIDPPRKGCDEVFLDQLLDFKPKRILYVSCNVHTQARDVGRLGKVYKVQSIRGADFFPQSHHCESIVSLSLIE</sequence>
<evidence type="ECO:0000256" key="4">
    <source>
        <dbReference type="PROSITE-ProRule" id="PRU01024"/>
    </source>
</evidence>
<evidence type="ECO:0000313" key="6">
    <source>
        <dbReference type="EMBL" id="EGG10447.1"/>
    </source>
</evidence>
<feature type="active site" description="Nucleophile" evidence="4">
    <location>
        <position position="379"/>
    </location>
</feature>